<keyword evidence="6 14" id="KW-0238">DNA-binding</keyword>
<evidence type="ECO:0000256" key="4">
    <source>
        <dbReference type="ARBA" id="ARBA00022946"/>
    </source>
</evidence>
<dbReference type="GO" id="GO:0042645">
    <property type="term" value="C:mitochondrial nucleoid"/>
    <property type="evidence" value="ECO:0007669"/>
    <property type="project" value="UniProtKB-SubCell"/>
</dbReference>
<keyword evidence="2" id="KW-0597">Phosphoprotein</keyword>
<feature type="region of interest" description="Disordered" evidence="16">
    <location>
        <begin position="256"/>
        <end position="279"/>
    </location>
</feature>
<accession>A0A452IQ20</accession>
<dbReference type="SMART" id="SM00398">
    <property type="entry name" value="HMG"/>
    <property type="match status" value="2"/>
</dbReference>
<evidence type="ECO:0000256" key="7">
    <source>
        <dbReference type="ARBA" id="ARBA00023128"/>
    </source>
</evidence>
<dbReference type="SUPFAM" id="SSF47095">
    <property type="entry name" value="HMG-box"/>
    <property type="match status" value="2"/>
</dbReference>
<evidence type="ECO:0000256" key="16">
    <source>
        <dbReference type="SAM" id="MobiDB-lite"/>
    </source>
</evidence>
<dbReference type="Proteomes" id="UP000291020">
    <property type="component" value="Unassembled WGS sequence"/>
</dbReference>
<reference evidence="18" key="2">
    <citation type="submission" date="2025-08" db="UniProtKB">
        <authorList>
            <consortium name="Ensembl"/>
        </authorList>
    </citation>
    <scope>IDENTIFICATION</scope>
</reference>
<evidence type="ECO:0000256" key="15">
    <source>
        <dbReference type="SAM" id="Coils"/>
    </source>
</evidence>
<evidence type="ECO:0000256" key="3">
    <source>
        <dbReference type="ARBA" id="ARBA00022737"/>
    </source>
</evidence>
<feature type="coiled-coil region" evidence="15">
    <location>
        <begin position="193"/>
        <end position="220"/>
    </location>
</feature>
<dbReference type="PROSITE" id="PS50118">
    <property type="entry name" value="HMG_BOX_2"/>
    <property type="match status" value="2"/>
</dbReference>
<dbReference type="CDD" id="cd21987">
    <property type="entry name" value="HMG-box_TFAM_rpt2"/>
    <property type="match status" value="1"/>
</dbReference>
<evidence type="ECO:0000256" key="13">
    <source>
        <dbReference type="ARBA" id="ARBA00046467"/>
    </source>
</evidence>
<comment type="subcellular location">
    <subcellularLocation>
        <location evidence="1">Mitochondrion matrix</location>
        <location evidence="1">Mitochondrion nucleoid</location>
    </subcellularLocation>
</comment>
<evidence type="ECO:0000259" key="17">
    <source>
        <dbReference type="PROSITE" id="PS50118"/>
    </source>
</evidence>
<keyword evidence="19" id="KW-1185">Reference proteome</keyword>
<feature type="domain" description="HMG box" evidence="17">
    <location>
        <begin position="147"/>
        <end position="211"/>
    </location>
</feature>
<evidence type="ECO:0000256" key="1">
    <source>
        <dbReference type="ARBA" id="ARBA00004436"/>
    </source>
</evidence>
<keyword evidence="4" id="KW-0809">Transit peptide</keyword>
<keyword evidence="9" id="KW-0804">Transcription</keyword>
<feature type="DNA-binding region" description="HMG box" evidence="14">
    <location>
        <begin position="147"/>
        <end position="211"/>
    </location>
</feature>
<dbReference type="Gene3D" id="1.10.30.10">
    <property type="entry name" value="High mobility group box domain"/>
    <property type="match status" value="2"/>
</dbReference>
<dbReference type="InterPro" id="IPR036910">
    <property type="entry name" value="HMG_box_dom_sf"/>
</dbReference>
<proteinExistence type="predicted"/>
<keyword evidence="10" id="KW-1135">Mitochondrion nucleoid</keyword>
<keyword evidence="15" id="KW-0175">Coiled coil</keyword>
<evidence type="ECO:0000256" key="2">
    <source>
        <dbReference type="ARBA" id="ARBA00022553"/>
    </source>
</evidence>
<keyword evidence="3" id="KW-0677">Repeat</keyword>
<evidence type="ECO:0000256" key="9">
    <source>
        <dbReference type="ARBA" id="ARBA00023163"/>
    </source>
</evidence>
<evidence type="ECO:0000256" key="6">
    <source>
        <dbReference type="ARBA" id="ARBA00023125"/>
    </source>
</evidence>
<dbReference type="GO" id="GO:0006357">
    <property type="term" value="P:regulation of transcription by RNA polymerase II"/>
    <property type="evidence" value="ECO:0007669"/>
    <property type="project" value="TreeGrafter"/>
</dbReference>
<keyword evidence="14" id="KW-0539">Nucleus</keyword>
<dbReference type="PANTHER" id="PTHR48112">
    <property type="entry name" value="HIGH MOBILITY GROUP PROTEIN DSP1"/>
    <property type="match status" value="1"/>
</dbReference>
<dbReference type="Pfam" id="PF00505">
    <property type="entry name" value="HMG_box"/>
    <property type="match status" value="2"/>
</dbReference>
<name>A0A452IQ20_9SAUR</name>
<dbReference type="PRINTS" id="PR00886">
    <property type="entry name" value="HIGHMOBLTY12"/>
</dbReference>
<feature type="coiled-coil region" evidence="15">
    <location>
        <begin position="92"/>
        <end position="141"/>
    </location>
</feature>
<comment type="subunit">
    <text evidence="13">Monomer; binds DNA as a monomer. Homodimer. Component of the mitochondrial transcription initiation complex, composed at least of TFB2M, TFAM and POLRMT. In this complex TFAM recruits POLRMT to the promoter whereas TFB2M induces structural changes in POLRMT to enable promoter opening and trapping of the DNA non-template strand. Upon metabolic stress, forms a complex composed of FOXO3, SIRT3, TFAM and POLRMT. Interacts with TFB1M and TFB2M. Interacts with CLPX; this enhances DNA-binding.</text>
</comment>
<evidence type="ECO:0000256" key="8">
    <source>
        <dbReference type="ARBA" id="ARBA00023159"/>
    </source>
</evidence>
<organism evidence="18 19">
    <name type="scientific">Gopherus agassizii</name>
    <name type="common">Agassiz's desert tortoise</name>
    <dbReference type="NCBI Taxonomy" id="38772"/>
    <lineage>
        <taxon>Eukaryota</taxon>
        <taxon>Metazoa</taxon>
        <taxon>Chordata</taxon>
        <taxon>Craniata</taxon>
        <taxon>Vertebrata</taxon>
        <taxon>Euteleostomi</taxon>
        <taxon>Archelosauria</taxon>
        <taxon>Testudinata</taxon>
        <taxon>Testudines</taxon>
        <taxon>Cryptodira</taxon>
        <taxon>Durocryptodira</taxon>
        <taxon>Testudinoidea</taxon>
        <taxon>Testudinidae</taxon>
        <taxon>Gopherus</taxon>
    </lineage>
</organism>
<evidence type="ECO:0000313" key="18">
    <source>
        <dbReference type="Ensembl" id="ENSGAGP00000030077.1"/>
    </source>
</evidence>
<protein>
    <recommendedName>
        <fullName evidence="11">Transcription factor A, mitochondrial</fullName>
    </recommendedName>
</protein>
<evidence type="ECO:0000256" key="11">
    <source>
        <dbReference type="ARBA" id="ARBA00040582"/>
    </source>
</evidence>
<dbReference type="Ensembl" id="ENSGAGT00000034149.1">
    <property type="protein sequence ID" value="ENSGAGP00000030077.1"/>
    <property type="gene ID" value="ENSGAGG00000021697.1"/>
</dbReference>
<dbReference type="PANTHER" id="PTHR48112:SF36">
    <property type="entry name" value="TRANSCRIPTION FACTOR A, MITOCHONDRIAL"/>
    <property type="match status" value="1"/>
</dbReference>
<feature type="domain" description="HMG box" evidence="17">
    <location>
        <begin position="42"/>
        <end position="110"/>
    </location>
</feature>
<evidence type="ECO:0000256" key="10">
    <source>
        <dbReference type="ARBA" id="ARBA00023271"/>
    </source>
</evidence>
<dbReference type="STRING" id="38772.ENSGAGP00000030077"/>
<dbReference type="InterPro" id="IPR009071">
    <property type="entry name" value="HMG_box_dom"/>
</dbReference>
<feature type="DNA-binding region" description="HMG box" evidence="14">
    <location>
        <begin position="42"/>
        <end position="110"/>
    </location>
</feature>
<reference evidence="18" key="3">
    <citation type="submission" date="2025-09" db="UniProtKB">
        <authorList>
            <consortium name="Ensembl"/>
        </authorList>
    </citation>
    <scope>IDENTIFICATION</scope>
</reference>
<evidence type="ECO:0000256" key="12">
    <source>
        <dbReference type="ARBA" id="ARBA00045216"/>
    </source>
</evidence>
<keyword evidence="5" id="KW-0805">Transcription regulation</keyword>
<reference evidence="19" key="1">
    <citation type="journal article" date="2017" name="PLoS ONE">
        <title>The Agassiz's desert tortoise genome provides a resource for the conservation of a threatened species.</title>
        <authorList>
            <person name="Tollis M."/>
            <person name="DeNardo D.F."/>
            <person name="Cornelius J.A."/>
            <person name="Dolby G.A."/>
            <person name="Edwards T."/>
            <person name="Henen B.T."/>
            <person name="Karl A.E."/>
            <person name="Murphy R.W."/>
            <person name="Kusumi K."/>
        </authorList>
    </citation>
    <scope>NUCLEOTIDE SEQUENCE [LARGE SCALE GENOMIC DNA]</scope>
</reference>
<keyword evidence="8" id="KW-0010">Activator</keyword>
<dbReference type="AlphaFoldDB" id="A0A452IQ20"/>
<dbReference type="GO" id="GO:0003677">
    <property type="term" value="F:DNA binding"/>
    <property type="evidence" value="ECO:0007669"/>
    <property type="project" value="UniProtKB-UniRule"/>
</dbReference>
<comment type="function">
    <text evidence="12">Binds to the mitochondrial light strand promoter and functions in mitochondrial transcription regulation. Component of the mitochondrial transcription initiation complex, composed at least of TFB2M, TFAM and POLRMT that is required for basal transcription of mitochondrial DNA. In this complex, TFAM recruits POLRMT to a specific promoter whereas TFB2M induces structural changes in POLRMT to enable promoter opening and trapping of the DNA non-template strand. Required for accurate and efficient promoter recognition by the mitochondrial RNA polymerase. Promotes transcription initiation from the HSP1 and the light strand promoter by binding immediately upstream of transcriptional start sites. Is able to unwind DNA. Bends the mitochondrial light strand promoter DNA into a U-turn shape via its HMG boxes. Required for maintenance of normal levels of mitochondrial DNA. May play a role in organizing and compacting mitochondrial DNA.</text>
</comment>
<dbReference type="FunFam" id="1.10.30.10:FF:000043">
    <property type="entry name" value="Transcription factor A, mitochondrial"/>
    <property type="match status" value="1"/>
</dbReference>
<sequence length="279" mass="32590">MAAALLGRALAALPSARHILRCSTTYSVEKWFSKQISSDNPPKRPLTAYFRFLKDQQPIFRKQNPDVSILEIAKKIAYAWKELPVSEKQTYEAAAKVERQAYKEELAKYKAQLSPAQIVALKEERRQKRAKRKAMRKKRELTVLGKPKRPRTGFNIFMSEHFHEAKGISVQAKMKNLFEEWQDLSSSQKQTYLQLAEDDKVRYENEMKSWEEQMVDVGREDLIRYKNRRLKKSRVATEKKTVKNVVSKKRVKTIKKIQRTKDSSSPEVIAKLKTKNSEE</sequence>
<dbReference type="InterPro" id="IPR050342">
    <property type="entry name" value="HMGB"/>
</dbReference>
<evidence type="ECO:0000313" key="19">
    <source>
        <dbReference type="Proteomes" id="UP000291020"/>
    </source>
</evidence>
<keyword evidence="7" id="KW-0496">Mitochondrion</keyword>
<evidence type="ECO:0000256" key="5">
    <source>
        <dbReference type="ARBA" id="ARBA00023015"/>
    </source>
</evidence>
<evidence type="ECO:0000256" key="14">
    <source>
        <dbReference type="PROSITE-ProRule" id="PRU00267"/>
    </source>
</evidence>
<dbReference type="GO" id="GO:0005634">
    <property type="term" value="C:nucleus"/>
    <property type="evidence" value="ECO:0007669"/>
    <property type="project" value="UniProtKB-UniRule"/>
</dbReference>